<dbReference type="AlphaFoldDB" id="A0A550BSR0"/>
<organism evidence="2 4">
    <name type="scientific">Schizophyllum amplum</name>
    <dbReference type="NCBI Taxonomy" id="97359"/>
    <lineage>
        <taxon>Eukaryota</taxon>
        <taxon>Fungi</taxon>
        <taxon>Dikarya</taxon>
        <taxon>Basidiomycota</taxon>
        <taxon>Agaricomycotina</taxon>
        <taxon>Agaricomycetes</taxon>
        <taxon>Agaricomycetidae</taxon>
        <taxon>Agaricales</taxon>
        <taxon>Schizophyllaceae</taxon>
        <taxon>Schizophyllum</taxon>
    </lineage>
</organism>
<dbReference type="Proteomes" id="UP000320762">
    <property type="component" value="Unassembled WGS sequence"/>
</dbReference>
<reference evidence="2" key="2">
    <citation type="submission" date="2019-06" db="EMBL/GenBank/DDBJ databases">
        <authorList>
            <consortium name="DOE Joint Genome Institute"/>
            <person name="Ahrendt S.R."/>
            <person name="Cantor M.N."/>
            <person name="Hua S.X."/>
        </authorList>
    </citation>
    <scope>NUCLEOTIDE SEQUENCE</scope>
    <source>
        <strain evidence="2">NL-1724</strain>
    </source>
</reference>
<evidence type="ECO:0000313" key="3">
    <source>
        <dbReference type="EMBL" id="TRM56126.1"/>
    </source>
</evidence>
<gene>
    <name evidence="3" type="ORF">BD626DRAFT_267194</name>
    <name evidence="2" type="ORF">BD626DRAFT_48373</name>
</gene>
<keyword evidence="4" id="KW-1185">Reference proteome</keyword>
<reference evidence="2 4" key="1">
    <citation type="journal article" date="2019" name="New Phytol.">
        <title>Comparative genomics reveals unique wood-decay strategies and fruiting body development in the Schizophyllaceae.</title>
        <authorList>
            <person name="Almasi E."/>
            <person name="Sahu N."/>
            <person name="Krizsan K."/>
            <person name="Balint B."/>
            <person name="Kovacs G.M."/>
            <person name="Kiss B."/>
            <person name="Cseklye J."/>
            <person name="Drula E."/>
            <person name="Henrissat B."/>
            <person name="Nagy I."/>
            <person name="Chovatia M."/>
            <person name="Adam C."/>
            <person name="LaButti K."/>
            <person name="Lipzen A."/>
            <person name="Riley R."/>
            <person name="Grigoriev I.V."/>
            <person name="Nagy L.G."/>
        </authorList>
    </citation>
    <scope>NUCLEOTIDE SEQUENCE [LARGE SCALE GENOMIC DNA]</scope>
    <source>
        <strain evidence="2 4">NL-1724</strain>
    </source>
</reference>
<name>A0A550BSR0_9AGAR</name>
<protein>
    <submittedName>
        <fullName evidence="2">Uncharacterized protein</fullName>
    </submittedName>
</protein>
<evidence type="ECO:0000313" key="4">
    <source>
        <dbReference type="Proteomes" id="UP000320762"/>
    </source>
</evidence>
<dbReference type="EMBL" id="VDMD01000080">
    <property type="protein sequence ID" value="TRM56126.1"/>
    <property type="molecule type" value="Genomic_DNA"/>
</dbReference>
<comment type="caution">
    <text evidence="2">The sequence shown here is derived from an EMBL/GenBank/DDBJ whole genome shotgun (WGS) entry which is preliminary data.</text>
</comment>
<accession>A0A550BSR0</accession>
<evidence type="ECO:0000313" key="2">
    <source>
        <dbReference type="EMBL" id="TRM55588.1"/>
    </source>
</evidence>
<feature type="region of interest" description="Disordered" evidence="1">
    <location>
        <begin position="85"/>
        <end position="123"/>
    </location>
</feature>
<evidence type="ECO:0000256" key="1">
    <source>
        <dbReference type="SAM" id="MobiDB-lite"/>
    </source>
</evidence>
<proteinExistence type="predicted"/>
<sequence>MQTRYCPRGEAEIWLSASRELRSYSPVHGCWTLWLTDGAHLASKPAFPCLTCWNMKRMSRRAHHGVGRATIQHLPCFPMRIPSRAVSQRRRATSDPSPSVDADHNQTFPHTAPPSPSSPMTTAHCTHTRSLYSIPISRMVSRERGVDLWTRADASCTP</sequence>
<dbReference type="EMBL" id="VDMD01000117">
    <property type="protein sequence ID" value="TRM55588.1"/>
    <property type="molecule type" value="Genomic_DNA"/>
</dbReference>